<dbReference type="EMBL" id="CP040602">
    <property type="protein sequence ID" value="QCU89203.1"/>
    <property type="molecule type" value="Genomic_DNA"/>
</dbReference>
<dbReference type="Proteomes" id="UP000304864">
    <property type="component" value="Chromosome"/>
</dbReference>
<evidence type="ECO:0000313" key="3">
    <source>
        <dbReference type="Proteomes" id="UP000304864"/>
    </source>
</evidence>
<gene>
    <name evidence="2" type="ORF">FE785_00455</name>
</gene>
<dbReference type="KEGG" id="thig:FE785_00455"/>
<proteinExistence type="predicted"/>
<name>A0A4V1HHJ1_9GAMM</name>
<accession>A0A4V1HHJ1</accession>
<keyword evidence="3" id="KW-1185">Reference proteome</keyword>
<keyword evidence="1" id="KW-1133">Transmembrane helix</keyword>
<keyword evidence="1" id="KW-0812">Transmembrane</keyword>
<protein>
    <recommendedName>
        <fullName evidence="4">Oxygen tolerance</fullName>
    </recommendedName>
</protein>
<sequence>MVMNAVNWLRVFCVGVMMSLGSQVWAVSYEQQPLSNRAFAEEKPVQGIQVKLRPRQVMMGQPIQLIIEGQNLHQVLKGVDIPSYRKDFAVDDLEQDENRFRLTFYPLKPGEFVLQKQKSGELTLPQATIKVLPNPEAQVTWQAPALEMLSKQMVKWQAQIEVADPAYQVSLHAPHKLDEAIELFLPKTAASFSQLRQLTASFQMPEIDQAATFKLRSPVVHIKNRGNRVWKFFDAQQIMTLKPLPSFLPMGASVGKIDWQAESLPWFVESQKLYYWTWRFQAADMSEQALKATVYRLLQQLQAKDVAWLSESFSAQQTVTDQGMRVEMQVQIPFRVETSGRHVLQTLSLRYFNADNAKVEQQNLAPQSLLALPSWLIWLAQWLLLLLALLGFFMLVFVGKQVWLNRRFKKALKQTDKAQSSTLQAQQIWQQLQNWQASQQALMDKSFELGQPHSQVAALWLQWYQRLVQPREAENEALQSLLRLINEQLFADKKITQEAFSKALHSWLKHLPLLPRKNLISRYFKAYAQWLNWRR</sequence>
<dbReference type="AlphaFoldDB" id="A0A4V1HHJ1"/>
<evidence type="ECO:0008006" key="4">
    <source>
        <dbReference type="Google" id="ProtNLM"/>
    </source>
</evidence>
<dbReference type="OrthoDB" id="5613693at2"/>
<keyword evidence="1" id="KW-0472">Membrane</keyword>
<evidence type="ECO:0000256" key="1">
    <source>
        <dbReference type="SAM" id="Phobius"/>
    </source>
</evidence>
<reference evidence="2 3" key="1">
    <citation type="submission" date="2019-05" db="EMBL/GenBank/DDBJ databases">
        <title>Thiomicrorhabdus sediminis sp. nov, a novel sulfur-oxidizing bacterium isolated from coastal sediment.</title>
        <authorList>
            <person name="Liu X."/>
        </authorList>
    </citation>
    <scope>NUCLEOTIDE SEQUENCE [LARGE SCALE GENOMIC DNA]</scope>
    <source>
        <strain evidence="2 3">G1</strain>
    </source>
</reference>
<organism evidence="2 3">
    <name type="scientific">Thiomicrorhabdus sediminis</name>
    <dbReference type="NCBI Taxonomy" id="2580412"/>
    <lineage>
        <taxon>Bacteria</taxon>
        <taxon>Pseudomonadati</taxon>
        <taxon>Pseudomonadota</taxon>
        <taxon>Gammaproteobacteria</taxon>
        <taxon>Thiotrichales</taxon>
        <taxon>Piscirickettsiaceae</taxon>
        <taxon>Thiomicrorhabdus</taxon>
    </lineage>
</organism>
<feature type="transmembrane region" description="Helical" evidence="1">
    <location>
        <begin position="375"/>
        <end position="399"/>
    </location>
</feature>
<evidence type="ECO:0000313" key="2">
    <source>
        <dbReference type="EMBL" id="QCU89203.1"/>
    </source>
</evidence>
<dbReference type="RefSeq" id="WP_138563332.1">
    <property type="nucleotide sequence ID" value="NZ_CP040602.1"/>
</dbReference>